<gene>
    <name evidence="2" type="ORF">ACERZ8_12640</name>
</gene>
<name>A0ABW8UZX0_9RHOB</name>
<dbReference type="Gene3D" id="3.40.50.1820">
    <property type="entry name" value="alpha/beta hydrolase"/>
    <property type="match status" value="1"/>
</dbReference>
<keyword evidence="3" id="KW-1185">Reference proteome</keyword>
<evidence type="ECO:0000313" key="2">
    <source>
        <dbReference type="EMBL" id="MFL4470688.1"/>
    </source>
</evidence>
<dbReference type="Proteomes" id="UP001627408">
    <property type="component" value="Unassembled WGS sequence"/>
</dbReference>
<dbReference type="InterPro" id="IPR036366">
    <property type="entry name" value="PGBDSf"/>
</dbReference>
<sequence length="300" mass="33462">MAQLDWAKIQRRLKELGFAPGPVDGIRGAKTIAAIRAFQKKYRLVADGIVGNKTYRALFGKSPASAQSVMTAAHLVAIAYQLDPRKETDGDTRLDREFGLHVTKRCTVKGVEAYMLNNETLLIPGSNSLADYLRFNLRIWALGTRRLTFREEAKKQKVDKRTKLGFSRTIWHQGFLRHANKIHHWVGKNPRDWPKVIVGHSLGAAAAQILSKTWAAPAIGFAAPRPRKSHGKIALDGLSLSICRDDDIVCYLPSSFHRTGQSMTLRHASPKSGLNHDMDAYIDALNNRKPGLGIPQIWDP</sequence>
<evidence type="ECO:0000259" key="1">
    <source>
        <dbReference type="Pfam" id="PF01471"/>
    </source>
</evidence>
<dbReference type="SUPFAM" id="SSF53474">
    <property type="entry name" value="alpha/beta-Hydrolases"/>
    <property type="match status" value="1"/>
</dbReference>
<evidence type="ECO:0000313" key="3">
    <source>
        <dbReference type="Proteomes" id="UP001627408"/>
    </source>
</evidence>
<dbReference type="InterPro" id="IPR036365">
    <property type="entry name" value="PGBD-like_sf"/>
</dbReference>
<dbReference type="InterPro" id="IPR002477">
    <property type="entry name" value="Peptidoglycan-bd-like"/>
</dbReference>
<dbReference type="SUPFAM" id="SSF47090">
    <property type="entry name" value="PGBD-like"/>
    <property type="match status" value="1"/>
</dbReference>
<organism evidence="2 3">
    <name type="scientific">Tateyamaria armeniaca</name>
    <dbReference type="NCBI Taxonomy" id="2518930"/>
    <lineage>
        <taxon>Bacteria</taxon>
        <taxon>Pseudomonadati</taxon>
        <taxon>Pseudomonadota</taxon>
        <taxon>Alphaproteobacteria</taxon>
        <taxon>Rhodobacterales</taxon>
        <taxon>Roseobacteraceae</taxon>
        <taxon>Tateyamaria</taxon>
    </lineage>
</organism>
<reference evidence="2 3" key="1">
    <citation type="submission" date="2024-08" db="EMBL/GenBank/DDBJ databases">
        <title>Tateyamaria sp. nov., isolated from marine algae.</title>
        <authorList>
            <person name="Choi B.J."/>
            <person name="Kim J.M."/>
            <person name="Lee J.K."/>
            <person name="Choi D.G."/>
            <person name="Bayburt H."/>
            <person name="Baek J.H."/>
            <person name="Han D.M."/>
            <person name="Jeon C.O."/>
        </authorList>
    </citation>
    <scope>NUCLEOTIDE SEQUENCE [LARGE SCALE GENOMIC DNA]</scope>
    <source>
        <strain evidence="2 3">KMU-156</strain>
    </source>
</reference>
<accession>A0ABW8UZX0</accession>
<protein>
    <submittedName>
        <fullName evidence="2">Peptidoglycan-binding protein</fullName>
    </submittedName>
</protein>
<feature type="domain" description="Peptidoglycan binding-like" evidence="1">
    <location>
        <begin position="5"/>
        <end position="58"/>
    </location>
</feature>
<proteinExistence type="predicted"/>
<dbReference type="Gene3D" id="1.10.101.10">
    <property type="entry name" value="PGBD-like superfamily/PGBD"/>
    <property type="match status" value="1"/>
</dbReference>
<comment type="caution">
    <text evidence="2">The sequence shown here is derived from an EMBL/GenBank/DDBJ whole genome shotgun (WGS) entry which is preliminary data.</text>
</comment>
<dbReference type="InterPro" id="IPR029058">
    <property type="entry name" value="AB_hydrolase_fold"/>
</dbReference>
<dbReference type="RefSeq" id="WP_407592535.1">
    <property type="nucleotide sequence ID" value="NZ_JBHDIY010000002.1"/>
</dbReference>
<dbReference type="EMBL" id="JBHDIY010000002">
    <property type="protein sequence ID" value="MFL4470688.1"/>
    <property type="molecule type" value="Genomic_DNA"/>
</dbReference>
<dbReference type="Pfam" id="PF01471">
    <property type="entry name" value="PG_binding_1"/>
    <property type="match status" value="1"/>
</dbReference>